<dbReference type="InterPro" id="IPR010359">
    <property type="entry name" value="IrrE_HExxH"/>
</dbReference>
<evidence type="ECO:0000256" key="4">
    <source>
        <dbReference type="ARBA" id="ARBA00022806"/>
    </source>
</evidence>
<evidence type="ECO:0000259" key="13">
    <source>
        <dbReference type="PROSITE" id="PS51198"/>
    </source>
</evidence>
<keyword evidence="5 12" id="KW-0067">ATP-binding</keyword>
<dbReference type="Gene3D" id="1.10.486.10">
    <property type="entry name" value="PCRA, domain 4"/>
    <property type="match status" value="1"/>
</dbReference>
<feature type="domain" description="UvrD-like helicase C-terminal" evidence="14">
    <location>
        <begin position="496"/>
        <end position="773"/>
    </location>
</feature>
<dbReference type="InterPro" id="IPR014017">
    <property type="entry name" value="DNA_helicase_UvrD-like_C"/>
</dbReference>
<keyword evidence="7" id="KW-0413">Isomerase</keyword>
<dbReference type="InterPro" id="IPR027417">
    <property type="entry name" value="P-loop_NTPase"/>
</dbReference>
<dbReference type="GO" id="GO:0004386">
    <property type="term" value="F:helicase activity"/>
    <property type="evidence" value="ECO:0007669"/>
    <property type="project" value="UniProtKB-KW"/>
</dbReference>
<dbReference type="Pfam" id="PF06114">
    <property type="entry name" value="Peptidase_M78"/>
    <property type="match status" value="1"/>
</dbReference>
<dbReference type="Gene3D" id="3.40.50.300">
    <property type="entry name" value="P-loop containing nucleotide triphosphate hydrolases"/>
    <property type="match status" value="2"/>
</dbReference>
<dbReference type="GeneID" id="57920181"/>
<dbReference type="Gene3D" id="1.10.10.160">
    <property type="match status" value="1"/>
</dbReference>
<evidence type="ECO:0000256" key="11">
    <source>
        <dbReference type="ARBA" id="ARBA00048988"/>
    </source>
</evidence>
<evidence type="ECO:0000256" key="9">
    <source>
        <dbReference type="ARBA" id="ARBA00034808"/>
    </source>
</evidence>
<evidence type="ECO:0000256" key="12">
    <source>
        <dbReference type="PROSITE-ProRule" id="PRU00560"/>
    </source>
</evidence>
<dbReference type="InterPro" id="IPR038726">
    <property type="entry name" value="PDDEXK_AddAB-type"/>
</dbReference>
<evidence type="ECO:0000256" key="6">
    <source>
        <dbReference type="ARBA" id="ARBA00023125"/>
    </source>
</evidence>
<dbReference type="PROSITE" id="PS51217">
    <property type="entry name" value="UVRD_HELICASE_CTER"/>
    <property type="match status" value="1"/>
</dbReference>
<evidence type="ECO:0000313" key="15">
    <source>
        <dbReference type="EMBL" id="EEQ11250.1"/>
    </source>
</evidence>
<dbReference type="Pfam" id="PF12705">
    <property type="entry name" value="PDDEXK_1"/>
    <property type="match status" value="1"/>
</dbReference>
<dbReference type="EMBL" id="AALD02000010">
    <property type="protein sequence ID" value="EEQ11250.1"/>
    <property type="molecule type" value="Genomic_DNA"/>
</dbReference>
<evidence type="ECO:0000256" key="10">
    <source>
        <dbReference type="ARBA" id="ARBA00034923"/>
    </source>
</evidence>
<keyword evidence="2 12" id="KW-0547">Nucleotide-binding</keyword>
<evidence type="ECO:0000256" key="1">
    <source>
        <dbReference type="ARBA" id="ARBA00009922"/>
    </source>
</evidence>
<keyword evidence="16" id="KW-1185">Reference proteome</keyword>
<evidence type="ECO:0000256" key="8">
    <source>
        <dbReference type="ARBA" id="ARBA00034617"/>
    </source>
</evidence>
<dbReference type="Pfam" id="PF13361">
    <property type="entry name" value="UvrD_C"/>
    <property type="match status" value="2"/>
</dbReference>
<evidence type="ECO:0000256" key="7">
    <source>
        <dbReference type="ARBA" id="ARBA00023235"/>
    </source>
</evidence>
<feature type="domain" description="UvrD-like helicase ATP-binding" evidence="13">
    <location>
        <begin position="195"/>
        <end position="494"/>
    </location>
</feature>
<reference evidence="15" key="1">
    <citation type="submission" date="2008-12" db="EMBL/GenBank/DDBJ databases">
        <title>Annotation of the Yersinia mollaretii ATCC 43969 genome.</title>
        <authorList>
            <person name="Read T.D."/>
            <person name="Akmal A."/>
            <person name="Bishop-Lilly K."/>
            <person name="Chen P.E."/>
            <person name="Cook C."/>
            <person name="Kiley M.P."/>
            <person name="Lentz S."/>
            <person name="Mateczun A."/>
            <person name="Nagarajan N."/>
            <person name="Nolan N."/>
            <person name="Osborne B.I."/>
            <person name="Pop M."/>
            <person name="Sozhamannan S."/>
            <person name="Stewart A.C."/>
            <person name="Sulakvelidze A."/>
            <person name="Thomason B."/>
            <person name="Willner K."/>
            <person name="Zwick M.E."/>
        </authorList>
    </citation>
    <scope>NUCLEOTIDE SEQUENCE [LARGE SCALE GENOMIC DNA]</scope>
    <source>
        <strain evidence="15">ATCC 43969</strain>
    </source>
</reference>
<dbReference type="PANTHER" id="PTHR11070">
    <property type="entry name" value="UVRD / RECB / PCRA DNA HELICASE FAMILY MEMBER"/>
    <property type="match status" value="1"/>
</dbReference>
<comment type="catalytic activity">
    <reaction evidence="8">
        <text>Couples ATP hydrolysis with the unwinding of duplex DNA by translocating in the 3'-5' direction.</text>
        <dbReference type="EC" id="5.6.2.4"/>
    </reaction>
</comment>
<name>A0ABM9YBF4_YERMW</name>
<keyword evidence="3 12" id="KW-0378">Hydrolase</keyword>
<evidence type="ECO:0000259" key="14">
    <source>
        <dbReference type="PROSITE" id="PS51217"/>
    </source>
</evidence>
<evidence type="ECO:0000313" key="16">
    <source>
        <dbReference type="Proteomes" id="UP000003027"/>
    </source>
</evidence>
<dbReference type="CDD" id="cd17932">
    <property type="entry name" value="DEXQc_UvrD"/>
    <property type="match status" value="1"/>
</dbReference>
<proteinExistence type="inferred from homology"/>
<sequence length="1136" mass="126139">MQAVELAREAAAVLHDQAVASGHDPWQPYEFAVAEADRRGFDVESTKKGSPSLRGARARFFPTEKFILHEKCTTLFEQAFLVAHEIGHAELGDGIEEDDQGYTIDPTRTSEASPMGAERVIDYSRRQRREVQMDLFAREFLLPRHVVKTLYLDGMSALSIAEKLGAPFDVVAQQIFDALLLPPPLPEDIESAIEYPLNAEQEKAAAHRGPAFLLEAGPGTGKTQTLVGRVKGLLADGVDPRKILLLTFSNKAAGEMAERIARVDTEAAAAIWIGTFHSFGLDLIRRFHDELNLPLDPRLLDRTEAVELLEHEFPILDLVHYRNLYDPTRMIADILTGISRAKDEVVDANTYLALAQAMRDRAVGIEDIATAEKSIEVARVYATYETLKRQARCIDFGDLVSLPVKLLEENEAILSHIQSTYEHVLVDEYQDVNHSSVRLLKALCGGGENLWVVGDAKQSIYRFRGASSFNMIHFGNEDFPGGLRYRLKMNYRSVPEIVSAFSNFALNMTVGDADSGLCAERTSNAQKPELRCVDQGRLQTPSIADAIKEMQGSGYKYSDQAILCTGNEKLSEIGQQLEILGIPVLYLGSVFERPEIKDWLTLLSLLVDRRAMGLVRIACLPEFTMSLDDVGSVLTHLREDETGSDWKTKIDDFQISDNGRTALNRLVKTLSGFSANDSPWNVLATVLLDRTRIAARMATSTHCSVRSQCIATWQLLNFLRAQPSSGEGVFITRTLDRIRRLVRLGDDRDLRQLPAAAQSIDAVRLMTIHGAKGLEFPVIHLPGMNADTLPGNPQKQVCPPPNGMIAEGRSNAKEQFNLEYKAERECLFYVALSRAEDRLFLYATTRNAAGSTRKLSDFLNRIGSSLVQNNVEPLHAVIEKPESLPVDWVVSGDLVLSGAQISLYESCPRRFFYTHILQIGGRRTPTPFLKMHDAVRNVFQELVNTAPVKITDIEDRVTQAFTVEGLTEHGYAPEFKSLAIDMVSYFASIRESHNSEATCAFTMKLGETSITIQPDDVLVHPDGRKTFRRVKTGHKRDKEESDLGAAAFVLATRQVFPDAIVELVHLSDQTVTPIDLTAKQLDNRYKKILTALDSIVKGVFPAESSSRVCPSCPAFFVCGLTPAGVLQKKSKKNLPV</sequence>
<keyword evidence="4 12" id="KW-0347">Helicase</keyword>
<dbReference type="EC" id="5.6.2.4" evidence="9"/>
<evidence type="ECO:0000256" key="3">
    <source>
        <dbReference type="ARBA" id="ARBA00022801"/>
    </source>
</evidence>
<dbReference type="Proteomes" id="UP000003027">
    <property type="component" value="Unassembled WGS sequence"/>
</dbReference>
<dbReference type="Pfam" id="PF00580">
    <property type="entry name" value="UvrD-helicase"/>
    <property type="match status" value="1"/>
</dbReference>
<dbReference type="PANTHER" id="PTHR11070:SF2">
    <property type="entry name" value="ATP-DEPENDENT DNA HELICASE SRS2"/>
    <property type="match status" value="1"/>
</dbReference>
<evidence type="ECO:0000256" key="2">
    <source>
        <dbReference type="ARBA" id="ARBA00022741"/>
    </source>
</evidence>
<dbReference type="RefSeq" id="WP_004874593.1">
    <property type="nucleotide sequence ID" value="NZ_AALD02000010.1"/>
</dbReference>
<dbReference type="PROSITE" id="PS51198">
    <property type="entry name" value="UVRD_HELICASE_ATP_BIND"/>
    <property type="match status" value="1"/>
</dbReference>
<dbReference type="InterPro" id="IPR000212">
    <property type="entry name" value="DNA_helicase_UvrD/REP"/>
</dbReference>
<comment type="catalytic activity">
    <reaction evidence="11">
        <text>ATP + H2O = ADP + phosphate + H(+)</text>
        <dbReference type="Rhea" id="RHEA:13065"/>
        <dbReference type="ChEBI" id="CHEBI:15377"/>
        <dbReference type="ChEBI" id="CHEBI:15378"/>
        <dbReference type="ChEBI" id="CHEBI:30616"/>
        <dbReference type="ChEBI" id="CHEBI:43474"/>
        <dbReference type="ChEBI" id="CHEBI:456216"/>
        <dbReference type="EC" id="5.6.2.4"/>
    </reaction>
</comment>
<comment type="similarity">
    <text evidence="1">Belongs to the helicase family. UvrD subfamily.</text>
</comment>
<dbReference type="SUPFAM" id="SSF52540">
    <property type="entry name" value="P-loop containing nucleoside triphosphate hydrolases"/>
    <property type="match status" value="1"/>
</dbReference>
<gene>
    <name evidence="15" type="ORF">ymoll0001_29260</name>
</gene>
<evidence type="ECO:0000256" key="5">
    <source>
        <dbReference type="ARBA" id="ARBA00022840"/>
    </source>
</evidence>
<protein>
    <recommendedName>
        <fullName evidence="9">DNA 3'-5' helicase</fullName>
        <ecNumber evidence="9">5.6.2.4</ecNumber>
    </recommendedName>
    <alternativeName>
        <fullName evidence="10">DNA 3'-5' helicase II</fullName>
    </alternativeName>
</protein>
<accession>A0ABM9YBF4</accession>
<dbReference type="InterPro" id="IPR014016">
    <property type="entry name" value="UvrD-like_ATP-bd"/>
</dbReference>
<keyword evidence="6" id="KW-0238">DNA-binding</keyword>
<organism evidence="15 16">
    <name type="scientific">Yersinia mollaretii (strain ATCC 43969 / DSM 18520 / CIP 103324 / CNY 7263 / WAIP 204)</name>
    <dbReference type="NCBI Taxonomy" id="349967"/>
    <lineage>
        <taxon>Bacteria</taxon>
        <taxon>Pseudomonadati</taxon>
        <taxon>Pseudomonadota</taxon>
        <taxon>Gammaproteobacteria</taxon>
        <taxon>Enterobacterales</taxon>
        <taxon>Yersiniaceae</taxon>
        <taxon>Yersinia</taxon>
    </lineage>
</organism>
<feature type="binding site" evidence="12">
    <location>
        <begin position="216"/>
        <end position="223"/>
    </location>
    <ligand>
        <name>ATP</name>
        <dbReference type="ChEBI" id="CHEBI:30616"/>
    </ligand>
</feature>
<comment type="caution">
    <text evidence="15">The sequence shown here is derived from an EMBL/GenBank/DDBJ whole genome shotgun (WGS) entry which is preliminary data.</text>
</comment>
<dbReference type="InterPro" id="IPR013986">
    <property type="entry name" value="DExx_box_DNA_helicase_dom_sf"/>
</dbReference>